<dbReference type="AlphaFoldDB" id="A0A1G4XF58"/>
<gene>
    <name evidence="4" type="ORF">SAMN03159343_0642</name>
</gene>
<dbReference type="Gene3D" id="3.40.50.720">
    <property type="entry name" value="NAD(P)-binding Rossmann-like Domain"/>
    <property type="match status" value="1"/>
</dbReference>
<keyword evidence="2" id="KW-0560">Oxidoreductase</keyword>
<dbReference type="PANTHER" id="PTHR43943:SF2">
    <property type="entry name" value="DEHYDROGENASE_REDUCTASE 4"/>
    <property type="match status" value="1"/>
</dbReference>
<feature type="region of interest" description="Disordered" evidence="3">
    <location>
        <begin position="1"/>
        <end position="24"/>
    </location>
</feature>
<dbReference type="CDD" id="cd05233">
    <property type="entry name" value="SDR_c"/>
    <property type="match status" value="1"/>
</dbReference>
<proteinExistence type="inferred from homology"/>
<name>A0A1G4XF58_9ACTN</name>
<dbReference type="NCBIfam" id="NF005559">
    <property type="entry name" value="PRK07231.1"/>
    <property type="match status" value="1"/>
</dbReference>
<organism evidence="4 5">
    <name type="scientific">Klenkia marina</name>
    <dbReference type="NCBI Taxonomy" id="1960309"/>
    <lineage>
        <taxon>Bacteria</taxon>
        <taxon>Bacillati</taxon>
        <taxon>Actinomycetota</taxon>
        <taxon>Actinomycetes</taxon>
        <taxon>Geodermatophilales</taxon>
        <taxon>Geodermatophilaceae</taxon>
        <taxon>Klenkia</taxon>
    </lineage>
</organism>
<accession>A0A1G4XF58</accession>
<dbReference type="Proteomes" id="UP000198981">
    <property type="component" value="Unassembled WGS sequence"/>
</dbReference>
<dbReference type="PANTHER" id="PTHR43943">
    <property type="entry name" value="DEHYDROGENASE/REDUCTASE (SDR FAMILY) MEMBER 4"/>
    <property type="match status" value="1"/>
</dbReference>
<dbReference type="SUPFAM" id="SSF51735">
    <property type="entry name" value="NAD(P)-binding Rossmann-fold domains"/>
    <property type="match status" value="1"/>
</dbReference>
<protein>
    <submittedName>
        <fullName evidence="4">NAD(P)-dependent dehydrogenase, short-chain alcohol dehydrogenase family</fullName>
    </submittedName>
</protein>
<dbReference type="InterPro" id="IPR036291">
    <property type="entry name" value="NAD(P)-bd_dom_sf"/>
</dbReference>
<evidence type="ECO:0000313" key="4">
    <source>
        <dbReference type="EMBL" id="SCX39318.1"/>
    </source>
</evidence>
<sequence>MRAVTDATTAATPSTRPDPTSFAGRTALVTGGSRGIGLAIARSLVDRGARVVLTARKPDALAEAVESLGGPELAVAVPGNAADPEHRAEAVRTAVDTFGSLDHLVGNVGINPVYGPLTEAPLDAFRKILDTNVVGTLGLVQEAHRAWLGEHGGSILIVASVAGIKASQNIGAYGVSKAALVNLTTQLAVELGPQRIRVNAVAPAVVKTKFAEALFEGREDAVSKQYPVGRLGVPEDIGEAAAYLLSDAAGWVTGQTMVLDGGALSQGPI</sequence>
<evidence type="ECO:0000256" key="3">
    <source>
        <dbReference type="SAM" id="MobiDB-lite"/>
    </source>
</evidence>
<dbReference type="FunFam" id="3.40.50.720:FF:000084">
    <property type="entry name" value="Short-chain dehydrogenase reductase"/>
    <property type="match status" value="1"/>
</dbReference>
<dbReference type="PROSITE" id="PS00061">
    <property type="entry name" value="ADH_SHORT"/>
    <property type="match status" value="1"/>
</dbReference>
<feature type="compositionally biased region" description="Polar residues" evidence="3">
    <location>
        <begin position="1"/>
        <end position="18"/>
    </location>
</feature>
<comment type="similarity">
    <text evidence="1">Belongs to the short-chain dehydrogenases/reductases (SDR) family.</text>
</comment>
<dbReference type="STRING" id="1960309.SAMN03159343_0642"/>
<dbReference type="GO" id="GO:0016491">
    <property type="term" value="F:oxidoreductase activity"/>
    <property type="evidence" value="ECO:0007669"/>
    <property type="project" value="UniProtKB-KW"/>
</dbReference>
<evidence type="ECO:0000256" key="1">
    <source>
        <dbReference type="ARBA" id="ARBA00006484"/>
    </source>
</evidence>
<reference evidence="5" key="1">
    <citation type="submission" date="2016-10" db="EMBL/GenBank/DDBJ databases">
        <authorList>
            <person name="Varghese N."/>
            <person name="Submissions S."/>
        </authorList>
    </citation>
    <scope>NUCLEOTIDE SEQUENCE [LARGE SCALE GENOMIC DNA]</scope>
    <source>
        <strain evidence="5">DSM 45722</strain>
    </source>
</reference>
<dbReference type="EMBL" id="FMUH01000001">
    <property type="protein sequence ID" value="SCX39318.1"/>
    <property type="molecule type" value="Genomic_DNA"/>
</dbReference>
<dbReference type="PRINTS" id="PR00081">
    <property type="entry name" value="GDHRDH"/>
</dbReference>
<evidence type="ECO:0000256" key="2">
    <source>
        <dbReference type="ARBA" id="ARBA00023002"/>
    </source>
</evidence>
<evidence type="ECO:0000313" key="5">
    <source>
        <dbReference type="Proteomes" id="UP000198981"/>
    </source>
</evidence>
<dbReference type="InterPro" id="IPR020904">
    <property type="entry name" value="Sc_DH/Rdtase_CS"/>
</dbReference>
<dbReference type="Pfam" id="PF13561">
    <property type="entry name" value="adh_short_C2"/>
    <property type="match status" value="1"/>
</dbReference>
<keyword evidence="5" id="KW-1185">Reference proteome</keyword>
<dbReference type="PRINTS" id="PR00080">
    <property type="entry name" value="SDRFAMILY"/>
</dbReference>
<dbReference type="InterPro" id="IPR002347">
    <property type="entry name" value="SDR_fam"/>
</dbReference>